<dbReference type="AlphaFoldDB" id="A0A1Y1ZXR4"/>
<name>A0A1Y1ZXR4_9PLEO</name>
<dbReference type="Proteomes" id="UP000193144">
    <property type="component" value="Unassembled WGS sequence"/>
</dbReference>
<reference evidence="2 3" key="1">
    <citation type="submission" date="2016-07" db="EMBL/GenBank/DDBJ databases">
        <title>Pervasive Adenine N6-methylation of Active Genes in Fungi.</title>
        <authorList>
            <consortium name="DOE Joint Genome Institute"/>
            <person name="Mondo S.J."/>
            <person name="Dannebaum R.O."/>
            <person name="Kuo R.C."/>
            <person name="Labutti K."/>
            <person name="Haridas S."/>
            <person name="Kuo A."/>
            <person name="Salamov A."/>
            <person name="Ahrendt S.R."/>
            <person name="Lipzen A."/>
            <person name="Sullivan W."/>
            <person name="Andreopoulos W.B."/>
            <person name="Clum A."/>
            <person name="Lindquist E."/>
            <person name="Daum C."/>
            <person name="Ramamoorthy G.K."/>
            <person name="Gryganskyi A."/>
            <person name="Culley D."/>
            <person name="Magnuson J.K."/>
            <person name="James T.Y."/>
            <person name="O'Malley M.A."/>
            <person name="Stajich J.E."/>
            <person name="Spatafora J.W."/>
            <person name="Visel A."/>
            <person name="Grigoriev I.V."/>
        </authorList>
    </citation>
    <scope>NUCLEOTIDE SEQUENCE [LARGE SCALE GENOMIC DNA]</scope>
    <source>
        <strain evidence="2 3">CBS 115471</strain>
    </source>
</reference>
<comment type="caution">
    <text evidence="2">The sequence shown here is derived from an EMBL/GenBank/DDBJ whole genome shotgun (WGS) entry which is preliminary data.</text>
</comment>
<gene>
    <name evidence="2" type="ORF">BCR34DRAFT_509013</name>
</gene>
<proteinExistence type="predicted"/>
<evidence type="ECO:0000256" key="1">
    <source>
        <dbReference type="SAM" id="MobiDB-lite"/>
    </source>
</evidence>
<evidence type="ECO:0000313" key="2">
    <source>
        <dbReference type="EMBL" id="ORY15018.1"/>
    </source>
</evidence>
<dbReference type="EMBL" id="MCFA01000028">
    <property type="protein sequence ID" value="ORY15018.1"/>
    <property type="molecule type" value="Genomic_DNA"/>
</dbReference>
<sequence length="206" mass="23233">MAAPASVTIKTLDGKWVIDKTHSDSFDPVLALQGVGWLLRKGLSLATVTQALKSWSASPEDSPSSSPVTHIQIDQSGTGGVKGTTELRILDWQYRAHEDWLFGAVKGRSRWNTLKGLKEEYVGKGKGVIEEDVLFLIKEGEWGQDTVDGEVVESYVENEEKGWTAWQIWGFTEVGGKRRLIRRFVVRKGESVERIRLVYDWLEEKK</sequence>
<dbReference type="OrthoDB" id="425354at2759"/>
<organism evidence="2 3">
    <name type="scientific">Clohesyomyces aquaticus</name>
    <dbReference type="NCBI Taxonomy" id="1231657"/>
    <lineage>
        <taxon>Eukaryota</taxon>
        <taxon>Fungi</taxon>
        <taxon>Dikarya</taxon>
        <taxon>Ascomycota</taxon>
        <taxon>Pezizomycotina</taxon>
        <taxon>Dothideomycetes</taxon>
        <taxon>Pleosporomycetidae</taxon>
        <taxon>Pleosporales</taxon>
        <taxon>Lindgomycetaceae</taxon>
        <taxon>Clohesyomyces</taxon>
    </lineage>
</organism>
<dbReference type="PANTHER" id="PTHR38115:SF1">
    <property type="entry name" value="LIPOCALIN-LIKE DOMAIN-CONTAINING PROTEIN"/>
    <property type="match status" value="1"/>
</dbReference>
<dbReference type="PANTHER" id="PTHR38115">
    <property type="entry name" value="LIPOCALIN-LIKE DOMAIN-CONTAINING PROTEIN"/>
    <property type="match status" value="1"/>
</dbReference>
<feature type="compositionally biased region" description="Low complexity" evidence="1">
    <location>
        <begin position="56"/>
        <end position="67"/>
    </location>
</feature>
<protein>
    <submittedName>
        <fullName evidence="2">Uncharacterized protein</fullName>
    </submittedName>
</protein>
<feature type="region of interest" description="Disordered" evidence="1">
    <location>
        <begin position="56"/>
        <end position="79"/>
    </location>
</feature>
<dbReference type="InterPro" id="IPR053037">
    <property type="entry name" value="Pericyclase_pydY-like"/>
</dbReference>
<keyword evidence="3" id="KW-1185">Reference proteome</keyword>
<accession>A0A1Y1ZXR4</accession>
<evidence type="ECO:0000313" key="3">
    <source>
        <dbReference type="Proteomes" id="UP000193144"/>
    </source>
</evidence>